<gene>
    <name evidence="4" type="ORF">HID58_032688</name>
</gene>
<dbReference type="Pfam" id="PF12854">
    <property type="entry name" value="PPR_1"/>
    <property type="match status" value="1"/>
</dbReference>
<protein>
    <recommendedName>
        <fullName evidence="6">Pentatricopeptide repeat-containing protein</fullName>
    </recommendedName>
</protein>
<reference evidence="4 5" key="1">
    <citation type="submission" date="2021-05" db="EMBL/GenBank/DDBJ databases">
        <title>Genome Assembly of Synthetic Allotetraploid Brassica napus Reveals Homoeologous Exchanges between Subgenomes.</title>
        <authorList>
            <person name="Davis J.T."/>
        </authorList>
    </citation>
    <scope>NUCLEOTIDE SEQUENCE [LARGE SCALE GENOMIC DNA]</scope>
    <source>
        <strain evidence="5">cv. Da-Ae</strain>
        <tissue evidence="4">Seedling</tissue>
    </source>
</reference>
<evidence type="ECO:0000256" key="3">
    <source>
        <dbReference type="PROSITE-ProRule" id="PRU00708"/>
    </source>
</evidence>
<evidence type="ECO:0000256" key="2">
    <source>
        <dbReference type="ARBA" id="ARBA00022737"/>
    </source>
</evidence>
<feature type="repeat" description="PPR" evidence="3">
    <location>
        <begin position="72"/>
        <end position="106"/>
    </location>
</feature>
<evidence type="ECO:0000313" key="5">
    <source>
        <dbReference type="Proteomes" id="UP000824890"/>
    </source>
</evidence>
<evidence type="ECO:0000256" key="1">
    <source>
        <dbReference type="ARBA" id="ARBA00007626"/>
    </source>
</evidence>
<dbReference type="Proteomes" id="UP000824890">
    <property type="component" value="Unassembled WGS sequence"/>
</dbReference>
<comment type="caution">
    <text evidence="4">The sequence shown here is derived from an EMBL/GenBank/DDBJ whole genome shotgun (WGS) entry which is preliminary data.</text>
</comment>
<keyword evidence="2" id="KW-0677">Repeat</keyword>
<dbReference type="PROSITE" id="PS51375">
    <property type="entry name" value="PPR"/>
    <property type="match status" value="3"/>
</dbReference>
<evidence type="ECO:0000313" key="4">
    <source>
        <dbReference type="EMBL" id="KAH0909367.1"/>
    </source>
</evidence>
<dbReference type="PANTHER" id="PTHR47941">
    <property type="entry name" value="PENTATRICOPEPTIDE REPEAT-CONTAINING PROTEIN 3, MITOCHONDRIAL"/>
    <property type="match status" value="1"/>
</dbReference>
<dbReference type="InterPro" id="IPR011990">
    <property type="entry name" value="TPR-like_helical_dom_sf"/>
</dbReference>
<feature type="repeat" description="PPR" evidence="3">
    <location>
        <begin position="142"/>
        <end position="176"/>
    </location>
</feature>
<sequence length="290" mass="31969">MKKSIAMTAKRLLHRNLLENPKPRAASPPHCGCWTRAFSSAIALRERLSRNRDVDMAQEFFSQMDSFGLSPDIWTYNILLGGLCDNGELEKALVIFGDMQRREMDLDIITYTTIIRGMCEAGKVEDAWGLFCSLSLKGVKPDVVAYTTMMSGLCRKGLHCEIDALYTKMKGDGLMLNDGTLCIRDGDITVSAELIKEMLSRGNAPFWGCKKAVSLFIIIISAISGADKLSSSTSSSSRSTLEALFDATCRLSVVFFESSNLYIGPILVSNSSDNAFSSFEEITISKQMEV</sequence>
<dbReference type="InterPro" id="IPR002885">
    <property type="entry name" value="PPR_rpt"/>
</dbReference>
<evidence type="ECO:0008006" key="6">
    <source>
        <dbReference type="Google" id="ProtNLM"/>
    </source>
</evidence>
<dbReference type="Pfam" id="PF13041">
    <property type="entry name" value="PPR_2"/>
    <property type="match status" value="1"/>
</dbReference>
<keyword evidence="5" id="KW-1185">Reference proteome</keyword>
<proteinExistence type="inferred from homology"/>
<dbReference type="NCBIfam" id="TIGR00756">
    <property type="entry name" value="PPR"/>
    <property type="match status" value="3"/>
</dbReference>
<feature type="repeat" description="PPR" evidence="3">
    <location>
        <begin position="107"/>
        <end position="141"/>
    </location>
</feature>
<comment type="similarity">
    <text evidence="1">Belongs to the PPR family. P subfamily.</text>
</comment>
<dbReference type="EMBL" id="JAGKQM010000009">
    <property type="protein sequence ID" value="KAH0909367.1"/>
    <property type="molecule type" value="Genomic_DNA"/>
</dbReference>
<accession>A0ABQ8BXY7</accession>
<dbReference type="Gene3D" id="1.25.40.10">
    <property type="entry name" value="Tetratricopeptide repeat domain"/>
    <property type="match status" value="1"/>
</dbReference>
<name>A0ABQ8BXY7_BRANA</name>
<organism evidence="4 5">
    <name type="scientific">Brassica napus</name>
    <name type="common">Rape</name>
    <dbReference type="NCBI Taxonomy" id="3708"/>
    <lineage>
        <taxon>Eukaryota</taxon>
        <taxon>Viridiplantae</taxon>
        <taxon>Streptophyta</taxon>
        <taxon>Embryophyta</taxon>
        <taxon>Tracheophyta</taxon>
        <taxon>Spermatophyta</taxon>
        <taxon>Magnoliopsida</taxon>
        <taxon>eudicotyledons</taxon>
        <taxon>Gunneridae</taxon>
        <taxon>Pentapetalae</taxon>
        <taxon>rosids</taxon>
        <taxon>malvids</taxon>
        <taxon>Brassicales</taxon>
        <taxon>Brassicaceae</taxon>
        <taxon>Brassiceae</taxon>
        <taxon>Brassica</taxon>
    </lineage>
</organism>